<dbReference type="GO" id="GO:0042393">
    <property type="term" value="F:histone binding"/>
    <property type="evidence" value="ECO:0007669"/>
    <property type="project" value="InterPro"/>
</dbReference>
<feature type="compositionally biased region" description="Low complexity" evidence="11">
    <location>
        <begin position="138"/>
        <end position="153"/>
    </location>
</feature>
<dbReference type="PRINTS" id="PR00503">
    <property type="entry name" value="BROMODOMAIN"/>
</dbReference>
<feature type="domain" description="Helicase ATP-binding" evidence="13">
    <location>
        <begin position="580"/>
        <end position="745"/>
    </location>
</feature>
<dbReference type="PROSITE" id="PS50014">
    <property type="entry name" value="BROMODOMAIN_2"/>
    <property type="match status" value="1"/>
</dbReference>
<evidence type="ECO:0000259" key="15">
    <source>
        <dbReference type="PROSITE" id="PS51204"/>
    </source>
</evidence>
<dbReference type="CDD" id="cd18793">
    <property type="entry name" value="SF2_C_SNF"/>
    <property type="match status" value="1"/>
</dbReference>
<comment type="subcellular location">
    <subcellularLocation>
        <location evidence="1">Nucleus</location>
    </subcellularLocation>
</comment>
<evidence type="ECO:0000256" key="10">
    <source>
        <dbReference type="PROSITE-ProRule" id="PRU00035"/>
    </source>
</evidence>
<dbReference type="SMART" id="SM00573">
    <property type="entry name" value="HSA"/>
    <property type="match status" value="1"/>
</dbReference>
<evidence type="ECO:0000259" key="16">
    <source>
        <dbReference type="PROSITE" id="PS51666"/>
    </source>
</evidence>
<feature type="region of interest" description="Disordered" evidence="11">
    <location>
        <begin position="1178"/>
        <end position="1248"/>
    </location>
</feature>
<feature type="domain" description="Helicase C-terminal" evidence="14">
    <location>
        <begin position="891"/>
        <end position="1042"/>
    </location>
</feature>
<dbReference type="InterPro" id="IPR001650">
    <property type="entry name" value="Helicase_C-like"/>
</dbReference>
<dbReference type="FunFam" id="1.20.920.10:FF:000052">
    <property type="entry name" value="Chromatin structure-remodeling complex subunit snf21"/>
    <property type="match status" value="1"/>
</dbReference>
<evidence type="ECO:0000256" key="11">
    <source>
        <dbReference type="SAM" id="MobiDB-lite"/>
    </source>
</evidence>
<feature type="compositionally biased region" description="Basic and acidic residues" evidence="11">
    <location>
        <begin position="1205"/>
        <end position="1214"/>
    </location>
</feature>
<dbReference type="FunFam" id="1.20.5.170:FF:000072">
    <property type="entry name" value="Putative chromatin structure-remodeling complex subunit snf21"/>
    <property type="match status" value="1"/>
</dbReference>
<dbReference type="InterPro" id="IPR036427">
    <property type="entry name" value="Bromodomain-like_sf"/>
</dbReference>
<gene>
    <name evidence="17" type="ORF">AJ80_02535</name>
</gene>
<feature type="region of interest" description="Disordered" evidence="11">
    <location>
        <begin position="74"/>
        <end position="170"/>
    </location>
</feature>
<dbReference type="Pfam" id="PF08880">
    <property type="entry name" value="QLQ"/>
    <property type="match status" value="1"/>
</dbReference>
<dbReference type="EMBL" id="PDNA01000024">
    <property type="protein sequence ID" value="PGH23425.1"/>
    <property type="molecule type" value="Genomic_DNA"/>
</dbReference>
<keyword evidence="18" id="KW-1185">Reference proteome</keyword>
<protein>
    <submittedName>
        <fullName evidence="17">Uncharacterized protein</fullName>
    </submittedName>
</protein>
<dbReference type="InterPro" id="IPR038718">
    <property type="entry name" value="SNF2-like_sf"/>
</dbReference>
<feature type="compositionally biased region" description="Basic residues" evidence="11">
    <location>
        <begin position="1215"/>
        <end position="1224"/>
    </location>
</feature>
<evidence type="ECO:0000313" key="17">
    <source>
        <dbReference type="EMBL" id="PGH23425.1"/>
    </source>
</evidence>
<dbReference type="GO" id="GO:0016787">
    <property type="term" value="F:hydrolase activity"/>
    <property type="evidence" value="ECO:0007669"/>
    <property type="project" value="UniProtKB-KW"/>
</dbReference>
<dbReference type="PROSITE" id="PS51192">
    <property type="entry name" value="HELICASE_ATP_BIND_1"/>
    <property type="match status" value="1"/>
</dbReference>
<evidence type="ECO:0000256" key="7">
    <source>
        <dbReference type="ARBA" id="ARBA00023117"/>
    </source>
</evidence>
<feature type="region of interest" description="Disordered" evidence="11">
    <location>
        <begin position="371"/>
        <end position="406"/>
    </location>
</feature>
<accession>A0A2B7YQ53</accession>
<evidence type="ECO:0000259" key="13">
    <source>
        <dbReference type="PROSITE" id="PS51192"/>
    </source>
</evidence>
<dbReference type="SMART" id="SM00951">
    <property type="entry name" value="QLQ"/>
    <property type="match status" value="1"/>
</dbReference>
<dbReference type="GO" id="GO:0006338">
    <property type="term" value="P:chromatin remodeling"/>
    <property type="evidence" value="ECO:0007669"/>
    <property type="project" value="UniProtKB-ARBA"/>
</dbReference>
<feature type="domain" description="Bromo" evidence="12">
    <location>
        <begin position="1289"/>
        <end position="1359"/>
    </location>
</feature>
<dbReference type="SUPFAM" id="SSF47370">
    <property type="entry name" value="Bromodomain"/>
    <property type="match status" value="1"/>
</dbReference>
<dbReference type="GO" id="GO:0004386">
    <property type="term" value="F:helicase activity"/>
    <property type="evidence" value="ECO:0007669"/>
    <property type="project" value="UniProtKB-KW"/>
</dbReference>
<dbReference type="Gene3D" id="1.20.920.10">
    <property type="entry name" value="Bromodomain-like"/>
    <property type="match status" value="1"/>
</dbReference>
<evidence type="ECO:0000256" key="5">
    <source>
        <dbReference type="ARBA" id="ARBA00022840"/>
    </source>
</evidence>
<dbReference type="CDD" id="cd17996">
    <property type="entry name" value="DEXHc_SMARCA2_SMARCA4"/>
    <property type="match status" value="1"/>
</dbReference>
<dbReference type="Pfam" id="PF14619">
    <property type="entry name" value="SnAC"/>
    <property type="match status" value="1"/>
</dbReference>
<dbReference type="InterPro" id="IPR014012">
    <property type="entry name" value="HSA_dom"/>
</dbReference>
<keyword evidence="9" id="KW-0539">Nucleus</keyword>
<dbReference type="InterPro" id="IPR001487">
    <property type="entry name" value="Bromodomain"/>
</dbReference>
<evidence type="ECO:0000259" key="12">
    <source>
        <dbReference type="PROSITE" id="PS50014"/>
    </source>
</evidence>
<feature type="domain" description="HSA" evidence="15">
    <location>
        <begin position="395"/>
        <end position="468"/>
    </location>
</feature>
<dbReference type="Gene3D" id="3.40.50.10810">
    <property type="entry name" value="Tandem AAA-ATPase domain"/>
    <property type="match status" value="1"/>
</dbReference>
<feature type="compositionally biased region" description="Polar residues" evidence="11">
    <location>
        <begin position="120"/>
        <end position="129"/>
    </location>
</feature>
<dbReference type="FunFam" id="3.40.50.300:FF:000843">
    <property type="entry name" value="Chromatin structure-remodeling complex subunit snf21"/>
    <property type="match status" value="1"/>
</dbReference>
<keyword evidence="8" id="KW-0804">Transcription</keyword>
<dbReference type="GO" id="GO:0005634">
    <property type="term" value="C:nucleus"/>
    <property type="evidence" value="ECO:0007669"/>
    <property type="project" value="UniProtKB-SubCell"/>
</dbReference>
<dbReference type="SMART" id="SM00490">
    <property type="entry name" value="HELICc"/>
    <property type="match status" value="1"/>
</dbReference>
<keyword evidence="2" id="KW-0547">Nucleotide-binding</keyword>
<dbReference type="OrthoDB" id="5857104at2759"/>
<keyword evidence="6" id="KW-0805">Transcription regulation</keyword>
<reference evidence="17 18" key="1">
    <citation type="submission" date="2017-10" db="EMBL/GenBank/DDBJ databases">
        <title>Comparative genomics in systemic dimorphic fungi from Ajellomycetaceae.</title>
        <authorList>
            <person name="Munoz J.F."/>
            <person name="Mcewen J.G."/>
            <person name="Clay O.K."/>
            <person name="Cuomo C.A."/>
        </authorList>
    </citation>
    <scope>NUCLEOTIDE SEQUENCE [LARGE SCALE GENOMIC DNA]</scope>
    <source>
        <strain evidence="17 18">UAMH7299</strain>
    </source>
</reference>
<dbReference type="SMART" id="SM01314">
    <property type="entry name" value="SnAC"/>
    <property type="match status" value="1"/>
</dbReference>
<dbReference type="InterPro" id="IPR029295">
    <property type="entry name" value="SnAC"/>
</dbReference>
<dbReference type="InterPro" id="IPR027417">
    <property type="entry name" value="P-loop_NTPase"/>
</dbReference>
<dbReference type="SUPFAM" id="SSF52540">
    <property type="entry name" value="P-loop containing nucleoside triphosphate hydrolases"/>
    <property type="match status" value="2"/>
</dbReference>
<evidence type="ECO:0000259" key="14">
    <source>
        <dbReference type="PROSITE" id="PS51194"/>
    </source>
</evidence>
<dbReference type="FunFam" id="3.40.50.10810:FF:000008">
    <property type="entry name" value="Chromatin structure-remodeling complex subunit snf21"/>
    <property type="match status" value="1"/>
</dbReference>
<dbReference type="Gene3D" id="3.40.50.300">
    <property type="entry name" value="P-loop containing nucleotide triphosphate hydrolases"/>
    <property type="match status" value="1"/>
</dbReference>
<dbReference type="PROSITE" id="PS51204">
    <property type="entry name" value="HSA"/>
    <property type="match status" value="1"/>
</dbReference>
<sequence>MASIQTAPNMASNLSLPPNLTQQHVQEVYQKFRQMQEQGVRPDDPEYIKAHNLLAAVQRQQAYQKQRQLAQQQQLHVQRQQHAHQQQQHQQQQQQQLHHAQQANGINADGLPNGVDGRNGSVSGTSSGLKQDAIATVGGQPQISQPQIGQQQPNSVSSIQKNAAPQASTAFSPEQLATLRNQIFAFKMLSKNLAIPPRVQLQLFSGKKSQQSTAPDSLATADNAVENAVPGSAPADDIEIVARPRTWYDSFQSPYEALAENINYSDHTSRRHRPRIPSLVPVGLDLERLREEREMIIYNQVTARKAELAKLPVNIGVRDASESDAPSEDDSLKLKALIEYKMLNLLPKQKLFRKHMQAEMLQFDNLAMSANRSTHRRMKKQSLREARVTEKLEKQQRDARETKEKQKQYDQLQAILTHGRDVQNAAIQQHARMQKLGRMMLQHHQHMEREEQKRVERTAKQRLQALRANDEETYMKLLGQAKDSRISHLLKQTDNFLRQLAASVREQQRSTAEKYGDEDQLYESEIDEIGDEEEDEEEGGRKVDYYAVAHRIKEDISVQPSILVGGTLKEYQVRGLQWMISLYNNNLNGILADEMGLGKTIQTISLITYLIEKKKQNGPFLVIVPLSTLTNWNLEFEKWAPTVSRIVYKGPPNTRKQQQQAIRYGNFQVLLTTYEYIIKDRPVLSKVKWIHMIVDEGHRMKNASSKLSNTLTQYYNTRYRLILTGTPLQNNLPELWALLNFVLPNIFKSVKSFDEWFNTPFANTGGQDRMELTEEEQLLVIRRLHKVLRPFLLRRLKKDVEKDLPDKQERVVKCRFSALQQRLYKQLVTHNKMAVSDGKGGKTGMRGLSNMLMQLRKLCNHPFVFESVEEEMNPGKGTNDLIWRTAGKFELLDRILPKFKVSGHRVLMFFQMTQIMNIMEDFLRFRGMKYLRLDGSTKSDDRSELLKLFNAPGSDYFCFLLSTRAGGLGLNLQTADTVIIYDSDWNPHQDLQAQDRAHRIGQKNEVRILRLITSNSVEERILERAQFKLDMDGKVIQAGKFDNKSTNEERDALLRTLLETADAAEQLNDQDEMDDDELNEIMARSADELVLFHKMDKERVASDGYGPKQKHLRLMGEDELPEIYLAEDNPVPEEVEEYAGRGARERKVMKYDDGLSEEQWLMAVDADDDTIEQAIARNEAKLERRRSNKEKRGKKGQGVESSPEPSRENSEAPPKKRRKGPVPKRKAEEAIDEAPPVKRKKGRPSKVIDTLAPSDRAVLNKILNSVYQKLIELEQEILPDSDDSEDETVTRAIIEPFMKPPPRSQYPDYYMIIQNPIAMEMIRKKMNRDEYQSLKEFRDDVRLLCNNARTYNEDGSLLFQDANDIESTCVSELRKETEDHPQFADFDDVGSTVADEPSTAAASSVGTPLASASTPGQTKLKLTFNSNRDKMTNGTNSGATSDDE</sequence>
<keyword evidence="5" id="KW-0067">ATP-binding</keyword>
<dbReference type="Pfam" id="PF00439">
    <property type="entry name" value="Bromodomain"/>
    <property type="match status" value="1"/>
</dbReference>
<dbReference type="InterPro" id="IPR049730">
    <property type="entry name" value="SNF2/RAD54-like_C"/>
</dbReference>
<dbReference type="GO" id="GO:0005524">
    <property type="term" value="F:ATP binding"/>
    <property type="evidence" value="ECO:0007669"/>
    <property type="project" value="UniProtKB-KW"/>
</dbReference>
<evidence type="ECO:0000313" key="18">
    <source>
        <dbReference type="Proteomes" id="UP000224634"/>
    </source>
</evidence>
<evidence type="ECO:0000256" key="2">
    <source>
        <dbReference type="ARBA" id="ARBA00022741"/>
    </source>
</evidence>
<evidence type="ECO:0000256" key="4">
    <source>
        <dbReference type="ARBA" id="ARBA00022806"/>
    </source>
</evidence>
<feature type="compositionally biased region" description="Polar residues" evidence="11">
    <location>
        <begin position="1400"/>
        <end position="1417"/>
    </location>
</feature>
<feature type="domain" description="QLQ" evidence="16">
    <location>
        <begin position="170"/>
        <end position="205"/>
    </location>
</feature>
<dbReference type="InterPro" id="IPR014001">
    <property type="entry name" value="Helicase_ATP-bd"/>
</dbReference>
<dbReference type="SMART" id="SM00297">
    <property type="entry name" value="BROMO"/>
    <property type="match status" value="1"/>
</dbReference>
<dbReference type="InterPro" id="IPR000330">
    <property type="entry name" value="SNF2_N"/>
</dbReference>
<evidence type="ECO:0000256" key="9">
    <source>
        <dbReference type="ARBA" id="ARBA00023242"/>
    </source>
</evidence>
<feature type="compositionally biased region" description="Polar residues" evidence="11">
    <location>
        <begin position="154"/>
        <end position="170"/>
    </location>
</feature>
<dbReference type="CDD" id="cd04369">
    <property type="entry name" value="Bromodomain"/>
    <property type="match status" value="1"/>
</dbReference>
<feature type="compositionally biased region" description="Polar residues" evidence="11">
    <location>
        <begin position="1432"/>
        <end position="1444"/>
    </location>
</feature>
<keyword evidence="4" id="KW-0347">Helicase</keyword>
<dbReference type="SMART" id="SM00487">
    <property type="entry name" value="DEXDc"/>
    <property type="match status" value="1"/>
</dbReference>
<dbReference type="GO" id="GO:0006366">
    <property type="term" value="P:transcription by RNA polymerase II"/>
    <property type="evidence" value="ECO:0007669"/>
    <property type="project" value="UniProtKB-ARBA"/>
</dbReference>
<evidence type="ECO:0000256" key="8">
    <source>
        <dbReference type="ARBA" id="ARBA00023163"/>
    </source>
</evidence>
<dbReference type="InterPro" id="IPR014978">
    <property type="entry name" value="Gln-Leu-Gln_QLQ"/>
</dbReference>
<evidence type="ECO:0000256" key="1">
    <source>
        <dbReference type="ARBA" id="ARBA00004123"/>
    </source>
</evidence>
<feature type="compositionally biased region" description="Low complexity" evidence="11">
    <location>
        <begin position="74"/>
        <end position="103"/>
    </location>
</feature>
<name>A0A2B7YQ53_POLH7</name>
<dbReference type="PROSITE" id="PS51194">
    <property type="entry name" value="HELICASE_CTER"/>
    <property type="match status" value="1"/>
</dbReference>
<dbReference type="GO" id="GO:0006355">
    <property type="term" value="P:regulation of DNA-templated transcription"/>
    <property type="evidence" value="ECO:0007669"/>
    <property type="project" value="InterPro"/>
</dbReference>
<dbReference type="Gene3D" id="1.20.5.170">
    <property type="match status" value="1"/>
</dbReference>
<dbReference type="PROSITE" id="PS51666">
    <property type="entry name" value="QLQ"/>
    <property type="match status" value="1"/>
</dbReference>
<feature type="compositionally biased region" description="Basic residues" evidence="11">
    <location>
        <begin position="1183"/>
        <end position="1195"/>
    </location>
</feature>
<comment type="caution">
    <text evidence="17">The sequence shown here is derived from an EMBL/GenBank/DDBJ whole genome shotgun (WGS) entry which is preliminary data.</text>
</comment>
<dbReference type="Pfam" id="PF00176">
    <property type="entry name" value="SNF2-rel_dom"/>
    <property type="match status" value="1"/>
</dbReference>
<dbReference type="STRING" id="1447883.A0A2B7YQ53"/>
<dbReference type="PANTHER" id="PTHR10799">
    <property type="entry name" value="SNF2/RAD54 HELICASE FAMILY"/>
    <property type="match status" value="1"/>
</dbReference>
<keyword evidence="3" id="KW-0378">Hydrolase</keyword>
<proteinExistence type="predicted"/>
<feature type="region of interest" description="Disordered" evidence="11">
    <location>
        <begin position="1376"/>
        <end position="1444"/>
    </location>
</feature>
<keyword evidence="7 10" id="KW-0103">Bromodomain</keyword>
<evidence type="ECO:0000256" key="3">
    <source>
        <dbReference type="ARBA" id="ARBA00022801"/>
    </source>
</evidence>
<dbReference type="Pfam" id="PF07529">
    <property type="entry name" value="HSA"/>
    <property type="match status" value="1"/>
</dbReference>
<feature type="compositionally biased region" description="Basic and acidic residues" evidence="11">
    <location>
        <begin position="382"/>
        <end position="406"/>
    </location>
</feature>
<evidence type="ECO:0000256" key="6">
    <source>
        <dbReference type="ARBA" id="ARBA00023015"/>
    </source>
</evidence>
<dbReference type="Pfam" id="PF00271">
    <property type="entry name" value="Helicase_C"/>
    <property type="match status" value="1"/>
</dbReference>
<organism evidence="17 18">
    <name type="scientific">Polytolypa hystricis (strain UAMH7299)</name>
    <dbReference type="NCBI Taxonomy" id="1447883"/>
    <lineage>
        <taxon>Eukaryota</taxon>
        <taxon>Fungi</taxon>
        <taxon>Dikarya</taxon>
        <taxon>Ascomycota</taxon>
        <taxon>Pezizomycotina</taxon>
        <taxon>Eurotiomycetes</taxon>
        <taxon>Eurotiomycetidae</taxon>
        <taxon>Onygenales</taxon>
        <taxon>Onygenales incertae sedis</taxon>
        <taxon>Polytolypa</taxon>
    </lineage>
</organism>
<dbReference type="Proteomes" id="UP000224634">
    <property type="component" value="Unassembled WGS sequence"/>
</dbReference>